<evidence type="ECO:0000313" key="1">
    <source>
        <dbReference type="EMBL" id="KAI8041205.1"/>
    </source>
</evidence>
<dbReference type="AlphaFoldDB" id="A0A9P9YQT5"/>
<name>A0A9P9YQT5_9MUSC</name>
<comment type="caution">
    <text evidence="1">The sequence shown here is derived from an EMBL/GenBank/DDBJ whole genome shotgun (WGS) entry which is preliminary data.</text>
</comment>
<organism evidence="1 2">
    <name type="scientific">Drosophila gunungcola</name>
    <name type="common">fruit fly</name>
    <dbReference type="NCBI Taxonomy" id="103775"/>
    <lineage>
        <taxon>Eukaryota</taxon>
        <taxon>Metazoa</taxon>
        <taxon>Ecdysozoa</taxon>
        <taxon>Arthropoda</taxon>
        <taxon>Hexapoda</taxon>
        <taxon>Insecta</taxon>
        <taxon>Pterygota</taxon>
        <taxon>Neoptera</taxon>
        <taxon>Endopterygota</taxon>
        <taxon>Diptera</taxon>
        <taxon>Brachycera</taxon>
        <taxon>Muscomorpha</taxon>
        <taxon>Ephydroidea</taxon>
        <taxon>Drosophilidae</taxon>
        <taxon>Drosophila</taxon>
        <taxon>Sophophora</taxon>
    </lineage>
</organism>
<evidence type="ECO:0000313" key="2">
    <source>
        <dbReference type="Proteomes" id="UP001059596"/>
    </source>
</evidence>
<protein>
    <submittedName>
        <fullName evidence="1">Uncharacterized protein</fullName>
    </submittedName>
</protein>
<sequence length="54" mass="5984">MGFRIGGRMGVEKPATAIEPTMRSASKKRKCSINVILAILSRFHGLNELLVEKK</sequence>
<proteinExistence type="predicted"/>
<reference evidence="1" key="1">
    <citation type="journal article" date="2023" name="Genome Biol. Evol.">
        <title>Long-read-based Genome Assembly of Drosophila gunungcola Reveals Fewer Chemosensory Genes in Flower-breeding Species.</title>
        <authorList>
            <person name="Negi A."/>
            <person name="Liao B.Y."/>
            <person name="Yeh S.D."/>
        </authorList>
    </citation>
    <scope>NUCLEOTIDE SEQUENCE</scope>
    <source>
        <strain evidence="1">Sukarami</strain>
    </source>
</reference>
<gene>
    <name evidence="1" type="ORF">M5D96_005459</name>
</gene>
<dbReference type="Proteomes" id="UP001059596">
    <property type="component" value="Unassembled WGS sequence"/>
</dbReference>
<keyword evidence="2" id="KW-1185">Reference proteome</keyword>
<dbReference type="EMBL" id="JAMKOV010000003">
    <property type="protein sequence ID" value="KAI8041205.1"/>
    <property type="molecule type" value="Genomic_DNA"/>
</dbReference>
<accession>A0A9P9YQT5</accession>